<dbReference type="RefSeq" id="WP_035121559.1">
    <property type="nucleotide sequence ID" value="NZ_JRNE01000042.1"/>
</dbReference>
<sequence>MDIIDSHFHIIGARDLQPEKAFAPPPFTVDRYLQLTDRMADADRWSRVIGGVVVGGSAQTREETLTEALEELELEARSRGFAREEGRNFIGIITGTTDLGADRVLALDAKGIRGIRFNLFKGQEIAVGDLENLARKVHDLAGWTTEVYFDVSSRPEVADLLPNLPAVAIDHLGMSAPGVDRVVELAGEGVRVKASGFGRLEFPVADALERIHAANPRALMFGTDLPGTHAARRFDRSDVDVILDVLGEWEMPRVMRDNSLAFHKFD</sequence>
<protein>
    <recommendedName>
        <fullName evidence="1">Amidohydrolase-related domain-containing protein</fullName>
    </recommendedName>
</protein>
<evidence type="ECO:0000313" key="2">
    <source>
        <dbReference type="EMBL" id="KGF17071.1"/>
    </source>
</evidence>
<accession>A0A095Y4T5</accession>
<dbReference type="InterPro" id="IPR052358">
    <property type="entry name" value="Aro_Compnd_Degr_Hydrolases"/>
</dbReference>
<dbReference type="Proteomes" id="UP000029548">
    <property type="component" value="Unassembled WGS sequence"/>
</dbReference>
<dbReference type="InterPro" id="IPR032466">
    <property type="entry name" value="Metal_Hydrolase"/>
</dbReference>
<dbReference type="EMBL" id="JRNE01000042">
    <property type="protein sequence ID" value="KGF17194.1"/>
    <property type="molecule type" value="Genomic_DNA"/>
</dbReference>
<evidence type="ECO:0000313" key="4">
    <source>
        <dbReference type="Proteomes" id="UP000029548"/>
    </source>
</evidence>
<dbReference type="GO" id="GO:0016787">
    <property type="term" value="F:hydrolase activity"/>
    <property type="evidence" value="ECO:0007669"/>
    <property type="project" value="InterPro"/>
</dbReference>
<evidence type="ECO:0000259" key="1">
    <source>
        <dbReference type="Pfam" id="PF04909"/>
    </source>
</evidence>
<dbReference type="PANTHER" id="PTHR35563:SF2">
    <property type="entry name" value="BARREL METAL-DEPENDENT HYDROLASE, PUTATIVE (AFU_ORTHOLOGUE AFUA_1G16240)-RELATED"/>
    <property type="match status" value="1"/>
</dbReference>
<gene>
    <name evidence="2" type="ORF">HMPREF1650_04905</name>
    <name evidence="3" type="ORF">HMPREF1650_05830</name>
</gene>
<evidence type="ECO:0000313" key="3">
    <source>
        <dbReference type="EMBL" id="KGF17194.1"/>
    </source>
</evidence>
<proteinExistence type="predicted"/>
<dbReference type="Gene3D" id="3.20.20.140">
    <property type="entry name" value="Metal-dependent hydrolases"/>
    <property type="match status" value="1"/>
</dbReference>
<dbReference type="AlphaFoldDB" id="A0A095Y4T5"/>
<dbReference type="Pfam" id="PF04909">
    <property type="entry name" value="Amidohydro_2"/>
    <property type="match status" value="1"/>
</dbReference>
<dbReference type="SUPFAM" id="SSF51556">
    <property type="entry name" value="Metallo-dependent hydrolases"/>
    <property type="match status" value="1"/>
</dbReference>
<name>A0A095Y4T5_9CORY</name>
<dbReference type="EMBL" id="JRNE01000042">
    <property type="protein sequence ID" value="KGF17071.1"/>
    <property type="molecule type" value="Genomic_DNA"/>
</dbReference>
<dbReference type="eggNOG" id="COG3618">
    <property type="taxonomic scope" value="Bacteria"/>
</dbReference>
<dbReference type="InterPro" id="IPR006680">
    <property type="entry name" value="Amidohydro-rel"/>
</dbReference>
<dbReference type="PANTHER" id="PTHR35563">
    <property type="entry name" value="BARREL METAL-DEPENDENT HYDROLASE, PUTATIVE (AFU_ORTHOLOGUE AFUA_1G16240)-RELATED"/>
    <property type="match status" value="1"/>
</dbReference>
<organism evidence="2 4">
    <name type="scientific">Corynebacterium freneyi DNF00450</name>
    <dbReference type="NCBI Taxonomy" id="1287475"/>
    <lineage>
        <taxon>Bacteria</taxon>
        <taxon>Bacillati</taxon>
        <taxon>Actinomycetota</taxon>
        <taxon>Actinomycetes</taxon>
        <taxon>Mycobacteriales</taxon>
        <taxon>Corynebacteriaceae</taxon>
        <taxon>Corynebacterium</taxon>
    </lineage>
</organism>
<comment type="caution">
    <text evidence="2">The sequence shown here is derived from an EMBL/GenBank/DDBJ whole genome shotgun (WGS) entry which is preliminary data.</text>
</comment>
<feature type="domain" description="Amidohydrolase-related" evidence="1">
    <location>
        <begin position="89"/>
        <end position="262"/>
    </location>
</feature>
<reference evidence="2 4" key="1">
    <citation type="submission" date="2014-07" db="EMBL/GenBank/DDBJ databases">
        <authorList>
            <person name="McCorrison J."/>
            <person name="Sanka R."/>
            <person name="Torralba M."/>
            <person name="Gillis M."/>
            <person name="Haft D.H."/>
            <person name="Methe B."/>
            <person name="Sutton G."/>
            <person name="Nelson K.E."/>
        </authorList>
    </citation>
    <scope>NUCLEOTIDE SEQUENCE [LARGE SCALE GENOMIC DNA]</scope>
    <source>
        <strain evidence="2 4">DNF00450</strain>
    </source>
</reference>